<organism evidence="1 2">
    <name type="scientific">Nonomuraea marmarensis</name>
    <dbReference type="NCBI Taxonomy" id="3351344"/>
    <lineage>
        <taxon>Bacteria</taxon>
        <taxon>Bacillati</taxon>
        <taxon>Actinomycetota</taxon>
        <taxon>Actinomycetes</taxon>
        <taxon>Streptosporangiales</taxon>
        <taxon>Streptosporangiaceae</taxon>
        <taxon>Nonomuraea</taxon>
    </lineage>
</organism>
<reference evidence="1 2" key="1">
    <citation type="submission" date="2024-10" db="EMBL/GenBank/DDBJ databases">
        <authorList>
            <person name="Topkara A.R."/>
            <person name="Saygin H."/>
        </authorList>
    </citation>
    <scope>NUCLEOTIDE SEQUENCE [LARGE SCALE GENOMIC DNA]</scope>
    <source>
        <strain evidence="1 2">M3C6</strain>
    </source>
</reference>
<sequence>MMTSRHGERLDDWIAAVRTDDLPHLHTFAAVRNGLTLPYSSGPVEGNVCQVKAIKRSRYGRAELDLLRKIILCAD</sequence>
<dbReference type="Proteomes" id="UP001603978">
    <property type="component" value="Unassembled WGS sequence"/>
</dbReference>
<dbReference type="InterPro" id="IPR047951">
    <property type="entry name" value="Transpos_ISL3"/>
</dbReference>
<protein>
    <recommendedName>
        <fullName evidence="3">Transposase</fullName>
    </recommendedName>
</protein>
<dbReference type="EMBL" id="JBICRM010000054">
    <property type="protein sequence ID" value="MFG1710687.1"/>
    <property type="molecule type" value="Genomic_DNA"/>
</dbReference>
<evidence type="ECO:0000313" key="2">
    <source>
        <dbReference type="Proteomes" id="UP001603978"/>
    </source>
</evidence>
<evidence type="ECO:0000313" key="1">
    <source>
        <dbReference type="EMBL" id="MFG1710687.1"/>
    </source>
</evidence>
<dbReference type="PANTHER" id="PTHR33498:SF1">
    <property type="entry name" value="TRANSPOSASE FOR INSERTION SEQUENCE ELEMENT IS1557"/>
    <property type="match status" value="1"/>
</dbReference>
<dbReference type="PANTHER" id="PTHR33498">
    <property type="entry name" value="TRANSPOSASE FOR INSERTION SEQUENCE ELEMENT IS1557"/>
    <property type="match status" value="1"/>
</dbReference>
<proteinExistence type="predicted"/>
<name>A0ABW7ATD2_9ACTN</name>
<keyword evidence="2" id="KW-1185">Reference proteome</keyword>
<accession>A0ABW7ATD2</accession>
<comment type="caution">
    <text evidence="1">The sequence shown here is derived from an EMBL/GenBank/DDBJ whole genome shotgun (WGS) entry which is preliminary data.</text>
</comment>
<gene>
    <name evidence="1" type="ORF">ACFLIM_46745</name>
</gene>
<dbReference type="RefSeq" id="WP_393176696.1">
    <property type="nucleotide sequence ID" value="NZ_JBICRM010000054.1"/>
</dbReference>
<evidence type="ECO:0008006" key="3">
    <source>
        <dbReference type="Google" id="ProtNLM"/>
    </source>
</evidence>